<feature type="coiled-coil region" evidence="1">
    <location>
        <begin position="438"/>
        <end position="507"/>
    </location>
</feature>
<dbReference type="EMBL" id="CABIKM010000031">
    <property type="protein sequence ID" value="VUZ85704.1"/>
    <property type="molecule type" value="Genomic_DNA"/>
</dbReference>
<reference evidence="3 4" key="1">
    <citation type="submission" date="2019-07" db="EMBL/GenBank/DDBJ databases">
        <authorList>
            <person name="Cremers G."/>
        </authorList>
    </citation>
    <scope>NUCLEOTIDE SEQUENCE [LARGE SCALE GENOMIC DNA]</scope>
</reference>
<dbReference type="Pfam" id="PF13439">
    <property type="entry name" value="Glyco_transf_4"/>
    <property type="match status" value="1"/>
</dbReference>
<dbReference type="Gene3D" id="3.40.50.2000">
    <property type="entry name" value="Glycogen Phosphorylase B"/>
    <property type="match status" value="2"/>
</dbReference>
<accession>A0A564ZK79</accession>
<feature type="domain" description="Glycosyltransferase subfamily 4-like N-terminal" evidence="2">
    <location>
        <begin position="16"/>
        <end position="215"/>
    </location>
</feature>
<dbReference type="EC" id="2.4.1.250" evidence="3"/>
<dbReference type="AlphaFoldDB" id="A0A564ZK79"/>
<dbReference type="GO" id="GO:0102710">
    <property type="term" value="F:D-inositol-3-phosphate glycosyltransferase activity"/>
    <property type="evidence" value="ECO:0007669"/>
    <property type="project" value="UniProtKB-EC"/>
</dbReference>
<organism evidence="3 4">
    <name type="scientific">Candidatus Methylomirabilis lanthanidiphila</name>
    <dbReference type="NCBI Taxonomy" id="2211376"/>
    <lineage>
        <taxon>Bacteria</taxon>
        <taxon>Candidatus Methylomirabilota</taxon>
        <taxon>Candidatus Methylomirabilia</taxon>
        <taxon>Candidatus Methylomirabilales</taxon>
        <taxon>Candidatus Methylomirabilaceae</taxon>
        <taxon>Candidatus Methylomirabilis</taxon>
    </lineage>
</organism>
<dbReference type="PANTHER" id="PTHR45947">
    <property type="entry name" value="SULFOQUINOVOSYL TRANSFERASE SQD2"/>
    <property type="match status" value="1"/>
</dbReference>
<evidence type="ECO:0000313" key="3">
    <source>
        <dbReference type="EMBL" id="VUZ85704.1"/>
    </source>
</evidence>
<evidence type="ECO:0000313" key="4">
    <source>
        <dbReference type="Proteomes" id="UP000334340"/>
    </source>
</evidence>
<proteinExistence type="predicted"/>
<keyword evidence="4" id="KW-1185">Reference proteome</keyword>
<gene>
    <name evidence="3" type="primary">mshA</name>
    <name evidence="3" type="ORF">MELA_02089</name>
</gene>
<evidence type="ECO:0000259" key="2">
    <source>
        <dbReference type="Pfam" id="PF13439"/>
    </source>
</evidence>
<keyword evidence="3" id="KW-0808">Transferase</keyword>
<name>A0A564ZK79_9BACT</name>
<dbReference type="InterPro" id="IPR028098">
    <property type="entry name" value="Glyco_trans_4-like_N"/>
</dbReference>
<dbReference type="SUPFAM" id="SSF53756">
    <property type="entry name" value="UDP-Glycosyltransferase/glycogen phosphorylase"/>
    <property type="match status" value="1"/>
</dbReference>
<sequence length="530" mass="60689">MRIVQFVHGYPPEFVAGTERYTQGLSRMLVAHGHACLVIAGSERTASQPSMAVEWDGGVQIVRLIGCAGPDDRRPSVHNPPAEELIRWLLDLWRPEVAHVQHWMRLTNTVVGVCREFNLPTVVTLHDQWVACTRVHRFQPGEQLCSDLEAPCLSCVERDPWQRDWEIGERLSLRQRILERELRLAHRLLVPSAAQQDFLRQIVPAIPDRLEVVPLALPVRRRDRIDLPEKGYSNGPFRIGHWGYLAPGKGVHLLLEAAQLLPPDQRIEWHLYGLSSGPPYEERLERLAAGRSVFFHGRYTFEDVQSAGLDLAVFPSLCYETYSFVLDEAFSLGLPVVASNKGAFPERIGEAGLVFQQGDPGDLAKTIAWLLKNPAELARLKRAVSTGKVVPMEEHVTRLEKIYGEVVESREPERDADLAEREFLLHLHRVVEDRDREIQRLRGHVAEQERAVKEQERAVKEQERAIRNLEERLRQTEQTVLDREAALQQTRQALEMLQSDHANLRAHLLHLKQTPLFQLHELLKKLLKRP</sequence>
<dbReference type="PANTHER" id="PTHR45947:SF13">
    <property type="entry name" value="TRANSFERASE"/>
    <property type="match status" value="1"/>
</dbReference>
<protein>
    <submittedName>
        <fullName evidence="3">D-inositol-3-phosphate glycosyltransferase</fullName>
        <ecNumber evidence="3">2.4.1.250</ecNumber>
    </submittedName>
</protein>
<keyword evidence="3" id="KW-0328">Glycosyltransferase</keyword>
<dbReference type="InterPro" id="IPR050194">
    <property type="entry name" value="Glycosyltransferase_grp1"/>
</dbReference>
<dbReference type="Proteomes" id="UP000334340">
    <property type="component" value="Unassembled WGS sequence"/>
</dbReference>
<evidence type="ECO:0000256" key="1">
    <source>
        <dbReference type="SAM" id="Coils"/>
    </source>
</evidence>
<dbReference type="Pfam" id="PF13692">
    <property type="entry name" value="Glyco_trans_1_4"/>
    <property type="match status" value="1"/>
</dbReference>
<keyword evidence="1" id="KW-0175">Coiled coil</keyword>